<keyword evidence="3" id="KW-0406">Ion transport</keyword>
<dbReference type="Pfam" id="PF03239">
    <property type="entry name" value="FTR1"/>
    <property type="match status" value="1"/>
</dbReference>
<reference evidence="8 9" key="1">
    <citation type="submission" date="2015-11" db="EMBL/GenBank/DDBJ databases">
        <title>The genome of Debaryomyces fabryi.</title>
        <authorList>
            <person name="Tafer H."/>
            <person name="Lopandic K."/>
        </authorList>
    </citation>
    <scope>NUCLEOTIDE SEQUENCE [LARGE SCALE GENOMIC DNA]</scope>
    <source>
        <strain evidence="8 9">CBS 789</strain>
    </source>
</reference>
<evidence type="ECO:0000256" key="6">
    <source>
        <dbReference type="ARBA" id="ARBA00023136"/>
    </source>
</evidence>
<dbReference type="PANTHER" id="PTHR31632">
    <property type="entry name" value="IRON TRANSPORTER FTH1"/>
    <property type="match status" value="1"/>
</dbReference>
<comment type="caution">
    <text evidence="8">The sequence shown here is derived from an EMBL/GenBank/DDBJ whole genome shotgun (WGS) entry which is preliminary data.</text>
</comment>
<protein>
    <recommendedName>
        <fullName evidence="10">Iron transporter FTH1</fullName>
    </recommendedName>
</protein>
<feature type="transmembrane region" description="Helical" evidence="7">
    <location>
        <begin position="133"/>
        <end position="154"/>
    </location>
</feature>
<dbReference type="AlphaFoldDB" id="A0A0V1PRG5"/>
<keyword evidence="5 7" id="KW-1133">Transmembrane helix</keyword>
<dbReference type="GO" id="GO:0015093">
    <property type="term" value="F:ferrous iron transmembrane transporter activity"/>
    <property type="evidence" value="ECO:0007669"/>
    <property type="project" value="TreeGrafter"/>
</dbReference>
<evidence type="ECO:0000256" key="7">
    <source>
        <dbReference type="SAM" id="Phobius"/>
    </source>
</evidence>
<dbReference type="InterPro" id="IPR004923">
    <property type="entry name" value="FTR1/Fip1/EfeU"/>
</dbReference>
<sequence length="426" mass="48105">MKTLDDYFSVQVFLIVLRETLELAIIISVLLAFIKQSFNSNKLKYPNRRNLNINYTARGDETAELLHEAEEQEILDIQHTSHDVDSLSIYKYLRLQIWIGGMLGVTCCLIIGSIILAMFYIIGKDFWSVTEHYWEGTFSILASIIISVMGIKILRVSKMQHKWKRKLSMLINQSNYIGTVVRHQSTNPDLSGKVSNFSEKYAMFILPFVTTLREGMEAIVFIGGIGINENTSILAIFNSFATALMLGSLIGLLLYRLGNTLSLQWFLIASTGFLYLVAAGLFSKGVWNFELQRFIDLCDGFDVSETGHGPGSYDISKSVWHVNCCNGELQDDGAFWMILTAVFGWTNSATYGSVISYNIYWITVILVFASLLFEEKHGRLPVVPLTWQKRRIAKRNSDYAPVELLATSDTARESIDSVNSKTPLNN</sequence>
<evidence type="ECO:0000256" key="2">
    <source>
        <dbReference type="ARBA" id="ARBA00008333"/>
    </source>
</evidence>
<keyword evidence="3" id="KW-0410">Iron transport</keyword>
<feature type="transmembrane region" description="Helical" evidence="7">
    <location>
        <begin position="201"/>
        <end position="227"/>
    </location>
</feature>
<dbReference type="GO" id="GO:0033573">
    <property type="term" value="C:high-affinity iron permease complex"/>
    <property type="evidence" value="ECO:0007669"/>
    <property type="project" value="InterPro"/>
</dbReference>
<keyword evidence="3" id="KW-0408">Iron</keyword>
<evidence type="ECO:0000313" key="8">
    <source>
        <dbReference type="EMBL" id="KRZ98606.1"/>
    </source>
</evidence>
<dbReference type="Proteomes" id="UP000054251">
    <property type="component" value="Unassembled WGS sequence"/>
</dbReference>
<feature type="transmembrane region" description="Helical" evidence="7">
    <location>
        <begin position="354"/>
        <end position="373"/>
    </location>
</feature>
<comment type="similarity">
    <text evidence="2">Belongs to the oxidase-dependent Fe transporter (OFeT) (TC 9.A.10.1) family.</text>
</comment>
<evidence type="ECO:0000256" key="3">
    <source>
        <dbReference type="ARBA" id="ARBA00022496"/>
    </source>
</evidence>
<keyword evidence="4 7" id="KW-0812">Transmembrane</keyword>
<gene>
    <name evidence="8" type="ORF">AC631_05632</name>
</gene>
<dbReference type="OrthoDB" id="4364at2759"/>
<organism evidence="8 9">
    <name type="scientific">Debaryomyces fabryi</name>
    <dbReference type="NCBI Taxonomy" id="58627"/>
    <lineage>
        <taxon>Eukaryota</taxon>
        <taxon>Fungi</taxon>
        <taxon>Dikarya</taxon>
        <taxon>Ascomycota</taxon>
        <taxon>Saccharomycotina</taxon>
        <taxon>Pichiomycetes</taxon>
        <taxon>Debaryomycetaceae</taxon>
        <taxon>Debaryomyces</taxon>
    </lineage>
</organism>
<comment type="subcellular location">
    <subcellularLocation>
        <location evidence="1">Membrane</location>
        <topology evidence="1">Multi-pass membrane protein</topology>
    </subcellularLocation>
</comment>
<keyword evidence="9" id="KW-1185">Reference proteome</keyword>
<evidence type="ECO:0008006" key="10">
    <source>
        <dbReference type="Google" id="ProtNLM"/>
    </source>
</evidence>
<keyword evidence="6 7" id="KW-0472">Membrane</keyword>
<dbReference type="PANTHER" id="PTHR31632:SF7">
    <property type="entry name" value="IRON TRANSPORTER FTH1"/>
    <property type="match status" value="1"/>
</dbReference>
<accession>A0A0V1PRG5</accession>
<evidence type="ECO:0000256" key="5">
    <source>
        <dbReference type="ARBA" id="ARBA00022989"/>
    </source>
</evidence>
<evidence type="ECO:0000313" key="9">
    <source>
        <dbReference type="Proteomes" id="UP000054251"/>
    </source>
</evidence>
<evidence type="ECO:0000256" key="4">
    <source>
        <dbReference type="ARBA" id="ARBA00022692"/>
    </source>
</evidence>
<name>A0A0V1PRG5_9ASCO</name>
<feature type="transmembrane region" description="Helical" evidence="7">
    <location>
        <begin position="233"/>
        <end position="255"/>
    </location>
</feature>
<dbReference type="GeneID" id="26842641"/>
<evidence type="ECO:0000256" key="1">
    <source>
        <dbReference type="ARBA" id="ARBA00004141"/>
    </source>
</evidence>
<proteinExistence type="inferred from homology"/>
<keyword evidence="3" id="KW-0813">Transport</keyword>
<feature type="transmembrane region" description="Helical" evidence="7">
    <location>
        <begin position="12"/>
        <end position="34"/>
    </location>
</feature>
<feature type="transmembrane region" description="Helical" evidence="7">
    <location>
        <begin position="97"/>
        <end position="121"/>
    </location>
</feature>
<feature type="transmembrane region" description="Helical" evidence="7">
    <location>
        <begin position="262"/>
        <end position="282"/>
    </location>
</feature>
<dbReference type="EMBL" id="LMYN01000243">
    <property type="protein sequence ID" value="KRZ98606.1"/>
    <property type="molecule type" value="Genomic_DNA"/>
</dbReference>
<dbReference type="RefSeq" id="XP_015464709.1">
    <property type="nucleotide sequence ID" value="XM_015614461.1"/>
</dbReference>
<dbReference type="GO" id="GO:0000329">
    <property type="term" value="C:fungal-type vacuole membrane"/>
    <property type="evidence" value="ECO:0007669"/>
    <property type="project" value="TreeGrafter"/>
</dbReference>